<name>A0ABU5WM67_9BURK</name>
<accession>A0ABU5WM67</accession>
<evidence type="ECO:0008006" key="3">
    <source>
        <dbReference type="Google" id="ProtNLM"/>
    </source>
</evidence>
<sequence>MVARVPLRRILTTLANRLQINVVVRCEHDIAGRRNNRRVGVQVPTSSIQLKKMFFNTTYTMKLIIAVKQHHQMIFCFRVFGVCPGKLIIITT</sequence>
<organism evidence="1 2">
    <name type="scientific">Burkholderia anthinoferrum</name>
    <dbReference type="NCBI Taxonomy" id="3090833"/>
    <lineage>
        <taxon>Bacteria</taxon>
        <taxon>Pseudomonadati</taxon>
        <taxon>Pseudomonadota</taxon>
        <taxon>Betaproteobacteria</taxon>
        <taxon>Burkholderiales</taxon>
        <taxon>Burkholderiaceae</taxon>
        <taxon>Burkholderia</taxon>
    </lineage>
</organism>
<reference evidence="1 2" key="1">
    <citation type="journal article" date="2023" name="Front. Microbiol.">
        <title>Genomic analyses of Burkholderia respiratory isolates indicates two evolutionarily distinct B. anthina clades.</title>
        <authorList>
            <person name="Pham A."/>
            <person name="Volmer J.G."/>
            <person name="Chambers D.C."/>
            <person name="Smith D.J."/>
            <person name="Reid D.W."/>
            <person name="Burr L."/>
            <person name="Wells T.J."/>
        </authorList>
    </citation>
    <scope>NUCLEOTIDE SEQUENCE [LARGE SCALE GENOMIC DNA]</scope>
    <source>
        <strain evidence="1 2">BCCIQ07A</strain>
    </source>
</reference>
<gene>
    <name evidence="1" type="ORF">SB593_13665</name>
</gene>
<keyword evidence="2" id="KW-1185">Reference proteome</keyword>
<dbReference type="EMBL" id="JAWRLE010000018">
    <property type="protein sequence ID" value="MEB2579998.1"/>
    <property type="molecule type" value="Genomic_DNA"/>
</dbReference>
<dbReference type="RefSeq" id="WP_155753728.1">
    <property type="nucleotide sequence ID" value="NZ_JAWRLE010000018.1"/>
</dbReference>
<evidence type="ECO:0000313" key="2">
    <source>
        <dbReference type="Proteomes" id="UP001304467"/>
    </source>
</evidence>
<comment type="caution">
    <text evidence="1">The sequence shown here is derived from an EMBL/GenBank/DDBJ whole genome shotgun (WGS) entry which is preliminary data.</text>
</comment>
<protein>
    <recommendedName>
        <fullName evidence="3">Secreted protein</fullName>
    </recommendedName>
</protein>
<dbReference type="Proteomes" id="UP001304467">
    <property type="component" value="Unassembled WGS sequence"/>
</dbReference>
<evidence type="ECO:0000313" key="1">
    <source>
        <dbReference type="EMBL" id="MEB2579998.1"/>
    </source>
</evidence>
<proteinExistence type="predicted"/>